<sequence length="45" mass="4515">MAGGLALALVGWLSWTGLAPLRPNGSAPVVATPSPSVVDTEDPSR</sequence>
<feature type="compositionally biased region" description="Low complexity" evidence="1">
    <location>
        <begin position="26"/>
        <end position="38"/>
    </location>
</feature>
<accession>A0A2A9CM01</accession>
<evidence type="ECO:0000313" key="2">
    <source>
        <dbReference type="EMBL" id="PFG15487.1"/>
    </source>
</evidence>
<reference evidence="2 3" key="1">
    <citation type="submission" date="2017-10" db="EMBL/GenBank/DDBJ databases">
        <title>Sequencing the genomes of 1000 actinobacteria strains.</title>
        <authorList>
            <person name="Klenk H.-P."/>
        </authorList>
    </citation>
    <scope>NUCLEOTIDE SEQUENCE [LARGE SCALE GENOMIC DNA]</scope>
    <source>
        <strain evidence="2 3">DSM 15597</strain>
    </source>
</reference>
<evidence type="ECO:0000256" key="1">
    <source>
        <dbReference type="SAM" id="MobiDB-lite"/>
    </source>
</evidence>
<evidence type="ECO:0000313" key="3">
    <source>
        <dbReference type="Proteomes" id="UP000226079"/>
    </source>
</evidence>
<gene>
    <name evidence="2" type="ORF">ATK74_0003</name>
</gene>
<proteinExistence type="predicted"/>
<organism evidence="2 3">
    <name type="scientific">Propionicimonas paludicola</name>
    <dbReference type="NCBI Taxonomy" id="185243"/>
    <lineage>
        <taxon>Bacteria</taxon>
        <taxon>Bacillati</taxon>
        <taxon>Actinomycetota</taxon>
        <taxon>Actinomycetes</taxon>
        <taxon>Propionibacteriales</taxon>
        <taxon>Nocardioidaceae</taxon>
        <taxon>Propionicimonas</taxon>
    </lineage>
</organism>
<dbReference type="RefSeq" id="WP_169923658.1">
    <property type="nucleotide sequence ID" value="NZ_PDJC01000001.1"/>
</dbReference>
<dbReference type="EMBL" id="PDJC01000001">
    <property type="protein sequence ID" value="PFG15487.1"/>
    <property type="molecule type" value="Genomic_DNA"/>
</dbReference>
<keyword evidence="3" id="KW-1185">Reference proteome</keyword>
<name>A0A2A9CM01_9ACTN</name>
<dbReference type="Proteomes" id="UP000226079">
    <property type="component" value="Unassembled WGS sequence"/>
</dbReference>
<comment type="caution">
    <text evidence="2">The sequence shown here is derived from an EMBL/GenBank/DDBJ whole genome shotgun (WGS) entry which is preliminary data.</text>
</comment>
<dbReference type="AlphaFoldDB" id="A0A2A9CM01"/>
<protein>
    <submittedName>
        <fullName evidence="2">Uncharacterized protein</fullName>
    </submittedName>
</protein>
<feature type="region of interest" description="Disordered" evidence="1">
    <location>
        <begin position="24"/>
        <end position="45"/>
    </location>
</feature>